<evidence type="ECO:0008006" key="3">
    <source>
        <dbReference type="Google" id="ProtNLM"/>
    </source>
</evidence>
<feature type="compositionally biased region" description="Basic and acidic residues" evidence="1">
    <location>
        <begin position="171"/>
        <end position="191"/>
    </location>
</feature>
<organism evidence="2">
    <name type="scientific">Streptomyces sp. Y1</name>
    <dbReference type="NCBI Taxonomy" id="3238634"/>
    <lineage>
        <taxon>Bacteria</taxon>
        <taxon>Bacillati</taxon>
        <taxon>Actinomycetota</taxon>
        <taxon>Actinomycetes</taxon>
        <taxon>Kitasatosporales</taxon>
        <taxon>Streptomycetaceae</taxon>
        <taxon>Streptomyces</taxon>
    </lineage>
</organism>
<feature type="region of interest" description="Disordered" evidence="1">
    <location>
        <begin position="164"/>
        <end position="191"/>
    </location>
</feature>
<accession>A0AB39TTC0</accession>
<dbReference type="RefSeq" id="WP_369184900.1">
    <property type="nucleotide sequence ID" value="NZ_CP163445.1"/>
</dbReference>
<evidence type="ECO:0000256" key="1">
    <source>
        <dbReference type="SAM" id="MobiDB-lite"/>
    </source>
</evidence>
<name>A0AB39TTC0_9ACTN</name>
<gene>
    <name evidence="2" type="ORF">AB2U05_30745</name>
</gene>
<dbReference type="PROSITE" id="PS51257">
    <property type="entry name" value="PROKAR_LIPOPROTEIN"/>
    <property type="match status" value="1"/>
</dbReference>
<dbReference type="EMBL" id="CP163445">
    <property type="protein sequence ID" value="XDQ82563.1"/>
    <property type="molecule type" value="Genomic_DNA"/>
</dbReference>
<sequence>MEHRSRGFGGAGLVAAAMAGCAVAVLAAGPSWALRQPDPRPALGGVVPGPPEASTLPAVAAKPSHSHLEVVRIDPDPAAPGGTTTIHAFVANFGPDTTASPFTVTVTLPEGVTPQAPFFPTDCKVGARGRQVHCVFGPGLPSGGSATALVRILISPKQEPGILEGGSVEVRSADDPGGARHRESFDIRVAE</sequence>
<protein>
    <recommendedName>
        <fullName evidence="3">DUF11 domain-containing protein</fullName>
    </recommendedName>
</protein>
<reference evidence="2" key="1">
    <citation type="submission" date="2024-07" db="EMBL/GenBank/DDBJ databases">
        <authorList>
            <person name="Yu S.T."/>
        </authorList>
    </citation>
    <scope>NUCLEOTIDE SEQUENCE</scope>
    <source>
        <strain evidence="2">Y1</strain>
    </source>
</reference>
<evidence type="ECO:0000313" key="2">
    <source>
        <dbReference type="EMBL" id="XDQ82563.1"/>
    </source>
</evidence>
<proteinExistence type="predicted"/>
<dbReference type="AlphaFoldDB" id="A0AB39TTC0"/>